<reference evidence="12" key="1">
    <citation type="submission" date="2021-07" db="EMBL/GenBank/DDBJ databases">
        <title>Characterization of violacein-producing bacteria and related species.</title>
        <authorList>
            <person name="Wilson H.S."/>
            <person name="De Leon M.E."/>
        </authorList>
    </citation>
    <scope>NUCLEOTIDE SEQUENCE</scope>
    <source>
        <strain evidence="12">HSC-15S17</strain>
    </source>
</reference>
<dbReference type="InterPro" id="IPR003594">
    <property type="entry name" value="HATPase_dom"/>
</dbReference>
<dbReference type="GO" id="GO:0030295">
    <property type="term" value="F:protein kinase activator activity"/>
    <property type="evidence" value="ECO:0007669"/>
    <property type="project" value="TreeGrafter"/>
</dbReference>
<organism evidence="12 14">
    <name type="scientific">Duganella violaceipulchra</name>
    <dbReference type="NCBI Taxonomy" id="2849652"/>
    <lineage>
        <taxon>Bacteria</taxon>
        <taxon>Pseudomonadati</taxon>
        <taxon>Pseudomonadota</taxon>
        <taxon>Betaproteobacteria</taxon>
        <taxon>Burkholderiales</taxon>
        <taxon>Oxalobacteraceae</taxon>
        <taxon>Telluria group</taxon>
        <taxon>Duganella</taxon>
    </lineage>
</organism>
<evidence type="ECO:0000256" key="2">
    <source>
        <dbReference type="ARBA" id="ARBA00012438"/>
    </source>
</evidence>
<dbReference type="Pfam" id="PF02518">
    <property type="entry name" value="HATPase_c"/>
    <property type="match status" value="1"/>
</dbReference>
<evidence type="ECO:0000256" key="1">
    <source>
        <dbReference type="ARBA" id="ARBA00000085"/>
    </source>
</evidence>
<name>A0AA41HFB2_9BURK</name>
<feature type="domain" description="Histidine kinase" evidence="11">
    <location>
        <begin position="330"/>
        <end position="565"/>
    </location>
</feature>
<evidence type="ECO:0000256" key="9">
    <source>
        <dbReference type="SAM" id="Phobius"/>
    </source>
</evidence>
<dbReference type="AlphaFoldDB" id="A0AA41HFB2"/>
<gene>
    <name evidence="12" type="ORF">KVP70_21315</name>
    <name evidence="13" type="ORF">L1274_002546</name>
</gene>
<evidence type="ECO:0000256" key="7">
    <source>
        <dbReference type="ARBA" id="ARBA00023012"/>
    </source>
</evidence>
<keyword evidence="9" id="KW-1133">Transmembrane helix</keyword>
<dbReference type="SMART" id="SM00387">
    <property type="entry name" value="HATPase_c"/>
    <property type="match status" value="1"/>
</dbReference>
<feature type="transmembrane region" description="Helical" evidence="9">
    <location>
        <begin position="41"/>
        <end position="59"/>
    </location>
</feature>
<comment type="caution">
    <text evidence="12">The sequence shown here is derived from an EMBL/GenBank/DDBJ whole genome shotgun (WGS) entry which is preliminary data.</text>
</comment>
<evidence type="ECO:0000256" key="3">
    <source>
        <dbReference type="ARBA" id="ARBA00022679"/>
    </source>
</evidence>
<evidence type="ECO:0000313" key="13">
    <source>
        <dbReference type="EMBL" id="MCP2008833.1"/>
    </source>
</evidence>
<feature type="transmembrane region" description="Helical" evidence="9">
    <location>
        <begin position="204"/>
        <end position="222"/>
    </location>
</feature>
<evidence type="ECO:0000313" key="12">
    <source>
        <dbReference type="EMBL" id="MBV6323479.1"/>
    </source>
</evidence>
<dbReference type="InterPro" id="IPR003661">
    <property type="entry name" value="HisK_dim/P_dom"/>
</dbReference>
<dbReference type="Proteomes" id="UP001155901">
    <property type="component" value="Unassembled WGS sequence"/>
</dbReference>
<evidence type="ECO:0000256" key="10">
    <source>
        <dbReference type="SAM" id="SignalP"/>
    </source>
</evidence>
<keyword evidence="10" id="KW-0732">Signal</keyword>
<dbReference type="GO" id="GO:0005524">
    <property type="term" value="F:ATP binding"/>
    <property type="evidence" value="ECO:0007669"/>
    <property type="project" value="UniProtKB-KW"/>
</dbReference>
<evidence type="ECO:0000256" key="8">
    <source>
        <dbReference type="SAM" id="Coils"/>
    </source>
</evidence>
<dbReference type="PANTHER" id="PTHR42878:SF7">
    <property type="entry name" value="SENSOR HISTIDINE KINASE GLRK"/>
    <property type="match status" value="1"/>
</dbReference>
<keyword evidence="8" id="KW-0175">Coiled coil</keyword>
<comment type="catalytic activity">
    <reaction evidence="1">
        <text>ATP + protein L-histidine = ADP + protein N-phospho-L-histidine.</text>
        <dbReference type="EC" id="2.7.13.3"/>
    </reaction>
</comment>
<protein>
    <recommendedName>
        <fullName evidence="2">histidine kinase</fullName>
        <ecNumber evidence="2">2.7.13.3</ecNumber>
    </recommendedName>
</protein>
<keyword evidence="4" id="KW-0547">Nucleotide-binding</keyword>
<dbReference type="PANTHER" id="PTHR42878">
    <property type="entry name" value="TWO-COMPONENT HISTIDINE KINASE"/>
    <property type="match status" value="1"/>
</dbReference>
<keyword evidence="7" id="KW-0902">Two-component regulatory system</keyword>
<evidence type="ECO:0000256" key="4">
    <source>
        <dbReference type="ARBA" id="ARBA00022741"/>
    </source>
</evidence>
<dbReference type="GO" id="GO:0007234">
    <property type="term" value="P:osmosensory signaling via phosphorelay pathway"/>
    <property type="evidence" value="ECO:0007669"/>
    <property type="project" value="TreeGrafter"/>
</dbReference>
<accession>A0AA41HFB2</accession>
<reference evidence="13" key="2">
    <citation type="submission" date="2022-03" db="EMBL/GenBank/DDBJ databases">
        <title>Genome Encyclopedia of Bacteria and Archaea VI: Functional Genomics of Type Strains.</title>
        <authorList>
            <person name="Whitman W."/>
        </authorList>
    </citation>
    <scope>NUCLEOTIDE SEQUENCE</scope>
    <source>
        <strain evidence="13">HSC-15S17</strain>
    </source>
</reference>
<dbReference type="Pfam" id="PF17159">
    <property type="entry name" value="MASE3"/>
    <property type="match status" value="1"/>
</dbReference>
<dbReference type="EC" id="2.7.13.3" evidence="2"/>
<feature type="coiled-coil region" evidence="8">
    <location>
        <begin position="276"/>
        <end position="321"/>
    </location>
</feature>
<dbReference type="EMBL" id="JALJZU010000005">
    <property type="protein sequence ID" value="MCP2008833.1"/>
    <property type="molecule type" value="Genomic_DNA"/>
</dbReference>
<dbReference type="PROSITE" id="PS50109">
    <property type="entry name" value="HIS_KIN"/>
    <property type="match status" value="1"/>
</dbReference>
<evidence type="ECO:0000313" key="15">
    <source>
        <dbReference type="Proteomes" id="UP001162889"/>
    </source>
</evidence>
<dbReference type="InterPro" id="IPR033425">
    <property type="entry name" value="MASE3"/>
</dbReference>
<feature type="transmembrane region" description="Helical" evidence="9">
    <location>
        <begin position="98"/>
        <end position="122"/>
    </location>
</feature>
<evidence type="ECO:0000256" key="6">
    <source>
        <dbReference type="ARBA" id="ARBA00022840"/>
    </source>
</evidence>
<dbReference type="CDD" id="cd00082">
    <property type="entry name" value="HisKA"/>
    <property type="match status" value="1"/>
</dbReference>
<sequence length="569" mass="62605">MKLIAFDKLLIAACCAMLALYPVVARATWHSSSDVHAVLEFASSLVAVTAGVMVLLHFLTTGRWFFLFISVGFVQVGAEEFVHALFSFDRLWPANLPTARLAISTTWLAGRSVFVLALILAFCCGRREVAPATRRGDALRFNFAGFLLSALLAYAIFGAQHLSSSLRLGQPLKQAWEAGIAGLFLLVFVLYYRRHARLRSYSPLMLSILACIAVQVMLHLYFSGAREFYDARWDTAHLLKLLGYFFPIFGVWGETIATHRLARQQYEALCKEMAERRRSEAELATYREHLEELVAERTAELEQTLSNLRSAQDQLLQAEKLSALGSMVAGVSHELNTPLGNAQMAVTTLIGRIADIHASYAGGGLKKTQVDHFFDEGRKLSELARRSIERSLELVTSFKQVAVDQTDEQRRAFDLATVVCATIDALRPSYQDQPWEFAVDVAPGIAMDSYPGPLEQIILSLVQNSIRHGFEGRDRGCIRIAAQVGADAGAAHVVLSLSDDGNGIAPEHVGRIFDPFFTTTLGRGGSGIGLNITHRIATTLLGGTICVHSPERRGATFTLRIPQRAPALL</sequence>
<dbReference type="GO" id="GO:0000155">
    <property type="term" value="F:phosphorelay sensor kinase activity"/>
    <property type="evidence" value="ECO:0007669"/>
    <property type="project" value="InterPro"/>
</dbReference>
<dbReference type="RefSeq" id="WP_217944211.1">
    <property type="nucleotide sequence ID" value="NZ_JAHTGR010000012.1"/>
</dbReference>
<keyword evidence="5 13" id="KW-0418">Kinase</keyword>
<dbReference type="EMBL" id="JAHTGR010000012">
    <property type="protein sequence ID" value="MBV6323479.1"/>
    <property type="molecule type" value="Genomic_DNA"/>
</dbReference>
<dbReference type="InterPro" id="IPR050351">
    <property type="entry name" value="BphY/WalK/GraS-like"/>
</dbReference>
<evidence type="ECO:0000256" key="5">
    <source>
        <dbReference type="ARBA" id="ARBA00022777"/>
    </source>
</evidence>
<feature type="signal peptide" evidence="10">
    <location>
        <begin position="1"/>
        <end position="27"/>
    </location>
</feature>
<proteinExistence type="predicted"/>
<keyword evidence="9" id="KW-0812">Transmembrane</keyword>
<feature type="chain" id="PRO_5041445613" description="histidine kinase" evidence="10">
    <location>
        <begin position="28"/>
        <end position="569"/>
    </location>
</feature>
<keyword evidence="6" id="KW-0067">ATP-binding</keyword>
<feature type="transmembrane region" description="Helical" evidence="9">
    <location>
        <begin position="66"/>
        <end position="86"/>
    </location>
</feature>
<feature type="transmembrane region" description="Helical" evidence="9">
    <location>
        <begin position="143"/>
        <end position="162"/>
    </location>
</feature>
<keyword evidence="3" id="KW-0808">Transferase</keyword>
<evidence type="ECO:0000313" key="14">
    <source>
        <dbReference type="Proteomes" id="UP001155901"/>
    </source>
</evidence>
<keyword evidence="15" id="KW-1185">Reference proteome</keyword>
<dbReference type="InterPro" id="IPR005467">
    <property type="entry name" value="His_kinase_dom"/>
</dbReference>
<dbReference type="Proteomes" id="UP001162889">
    <property type="component" value="Unassembled WGS sequence"/>
</dbReference>
<feature type="transmembrane region" description="Helical" evidence="9">
    <location>
        <begin position="174"/>
        <end position="192"/>
    </location>
</feature>
<dbReference type="GO" id="GO:0000156">
    <property type="term" value="F:phosphorelay response regulator activity"/>
    <property type="evidence" value="ECO:0007669"/>
    <property type="project" value="TreeGrafter"/>
</dbReference>
<keyword evidence="9" id="KW-0472">Membrane</keyword>
<evidence type="ECO:0000259" key="11">
    <source>
        <dbReference type="PROSITE" id="PS50109"/>
    </source>
</evidence>